<organism evidence="1 2">
    <name type="scientific">Heracleum sosnowskyi</name>
    <dbReference type="NCBI Taxonomy" id="360622"/>
    <lineage>
        <taxon>Eukaryota</taxon>
        <taxon>Viridiplantae</taxon>
        <taxon>Streptophyta</taxon>
        <taxon>Embryophyta</taxon>
        <taxon>Tracheophyta</taxon>
        <taxon>Spermatophyta</taxon>
        <taxon>Magnoliopsida</taxon>
        <taxon>eudicotyledons</taxon>
        <taxon>Gunneridae</taxon>
        <taxon>Pentapetalae</taxon>
        <taxon>asterids</taxon>
        <taxon>campanulids</taxon>
        <taxon>Apiales</taxon>
        <taxon>Apiaceae</taxon>
        <taxon>Apioideae</taxon>
        <taxon>apioid superclade</taxon>
        <taxon>Tordylieae</taxon>
        <taxon>Tordyliinae</taxon>
        <taxon>Heracleum</taxon>
    </lineage>
</organism>
<accession>A0AAD8HPH6</accession>
<dbReference type="AlphaFoldDB" id="A0AAD8HPH6"/>
<proteinExistence type="predicted"/>
<protein>
    <submittedName>
        <fullName evidence="1">Uncharacterized protein</fullName>
    </submittedName>
</protein>
<reference evidence="1" key="2">
    <citation type="submission" date="2023-05" db="EMBL/GenBank/DDBJ databases">
        <authorList>
            <person name="Schelkunov M.I."/>
        </authorList>
    </citation>
    <scope>NUCLEOTIDE SEQUENCE</scope>
    <source>
        <strain evidence="1">Hsosn_3</strain>
        <tissue evidence="1">Leaf</tissue>
    </source>
</reference>
<sequence>MAEKWEFPEKGFVKVNVQAVTLNGVLLNENDSGMGIGIRDDTERIVKMVSGAIRNHTVQVGHWSKDCPAKKAKKAVVGAQANTVLGTTDGPKVNMVVGEVVASGTNDRVME</sequence>
<gene>
    <name evidence="1" type="ORF">POM88_037092</name>
</gene>
<comment type="caution">
    <text evidence="1">The sequence shown here is derived from an EMBL/GenBank/DDBJ whole genome shotgun (WGS) entry which is preliminary data.</text>
</comment>
<evidence type="ECO:0000313" key="1">
    <source>
        <dbReference type="EMBL" id="KAK1371000.1"/>
    </source>
</evidence>
<reference evidence="1" key="1">
    <citation type="submission" date="2023-02" db="EMBL/GenBank/DDBJ databases">
        <title>Genome of toxic invasive species Heracleum sosnowskyi carries increased number of genes despite the absence of recent whole-genome duplications.</title>
        <authorList>
            <person name="Schelkunov M."/>
            <person name="Shtratnikova V."/>
            <person name="Makarenko M."/>
            <person name="Klepikova A."/>
            <person name="Omelchenko D."/>
            <person name="Novikova G."/>
            <person name="Obukhova E."/>
            <person name="Bogdanov V."/>
            <person name="Penin A."/>
            <person name="Logacheva M."/>
        </authorList>
    </citation>
    <scope>NUCLEOTIDE SEQUENCE</scope>
    <source>
        <strain evidence="1">Hsosn_3</strain>
        <tissue evidence="1">Leaf</tissue>
    </source>
</reference>
<dbReference type="EMBL" id="JAUIZM010000008">
    <property type="protein sequence ID" value="KAK1371000.1"/>
    <property type="molecule type" value="Genomic_DNA"/>
</dbReference>
<dbReference type="Proteomes" id="UP001237642">
    <property type="component" value="Unassembled WGS sequence"/>
</dbReference>
<name>A0AAD8HPH6_9APIA</name>
<evidence type="ECO:0000313" key="2">
    <source>
        <dbReference type="Proteomes" id="UP001237642"/>
    </source>
</evidence>
<keyword evidence="2" id="KW-1185">Reference proteome</keyword>